<gene>
    <name evidence="3" type="primary">ccmI</name>
    <name evidence="3" type="ORF">ICN82_05710</name>
</gene>
<dbReference type="SUPFAM" id="SSF48452">
    <property type="entry name" value="TPR-like"/>
    <property type="match status" value="1"/>
</dbReference>
<protein>
    <submittedName>
        <fullName evidence="3">C-type cytochrome biogenesis protein CcmI</fullName>
    </submittedName>
</protein>
<evidence type="ECO:0000313" key="4">
    <source>
        <dbReference type="Proteomes" id="UP000609121"/>
    </source>
</evidence>
<dbReference type="Gene3D" id="1.25.40.10">
    <property type="entry name" value="Tetratricopeptide repeat domain"/>
    <property type="match status" value="1"/>
</dbReference>
<sequence>MSFWILSCLMALVVLFPLLRAMARGGPGGRSAADFDIAVYREQLAELERDLERGVIAPGTAERTRLEISRRILDADRERATRRPGAAPRWATRAAMAAGAAVLLGGSIATYDWLGAPGYGDLPLQHRMEMAARMRAERPSQAAAEAERPPAPPPQADPQYLELVAQLRRTVAERDSDPRGFQLLAQNEANLGNFTAAYEAQRRLLELTGAEAPASGWSELAELYVMAAGGYVSPEAETALDEALARDPRDPLARYYMALMHDQTGRPDIAFGLWRDLLEQSRPDAPWVAPIRAQIGQAAQRAGIRYTPPAAPAAPALPGPEAADIAAAQDLSDGDRQAMVEGMVEGLAARLADQGGSAAEWARLIGALGVLGQTGRAQAIYDEARGSFAADPAAMAQLDAAARQAGLNL</sequence>
<evidence type="ECO:0000256" key="2">
    <source>
        <dbReference type="SAM" id="MobiDB-lite"/>
    </source>
</evidence>
<organism evidence="3 4">
    <name type="scientific">Mangrovicoccus algicola</name>
    <dbReference type="NCBI Taxonomy" id="2771008"/>
    <lineage>
        <taxon>Bacteria</taxon>
        <taxon>Pseudomonadati</taxon>
        <taxon>Pseudomonadota</taxon>
        <taxon>Alphaproteobacteria</taxon>
        <taxon>Rhodobacterales</taxon>
        <taxon>Paracoccaceae</taxon>
        <taxon>Mangrovicoccus</taxon>
    </lineage>
</organism>
<proteinExistence type="predicted"/>
<keyword evidence="4" id="KW-1185">Reference proteome</keyword>
<dbReference type="InterPro" id="IPR017560">
    <property type="entry name" value="Cyt_c_biogenesis_CcmI"/>
</dbReference>
<feature type="region of interest" description="Disordered" evidence="2">
    <location>
        <begin position="135"/>
        <end position="157"/>
    </location>
</feature>
<dbReference type="EMBL" id="JACVXA010000011">
    <property type="protein sequence ID" value="MBE3637702.1"/>
    <property type="molecule type" value="Genomic_DNA"/>
</dbReference>
<evidence type="ECO:0000256" key="1">
    <source>
        <dbReference type="ARBA" id="ARBA00022748"/>
    </source>
</evidence>
<dbReference type="Proteomes" id="UP000609121">
    <property type="component" value="Unassembled WGS sequence"/>
</dbReference>
<evidence type="ECO:0000313" key="3">
    <source>
        <dbReference type="EMBL" id="MBE3637702.1"/>
    </source>
</evidence>
<dbReference type="GO" id="GO:0017004">
    <property type="term" value="P:cytochrome complex assembly"/>
    <property type="evidence" value="ECO:0007669"/>
    <property type="project" value="UniProtKB-KW"/>
</dbReference>
<keyword evidence="1" id="KW-0201">Cytochrome c-type biogenesis</keyword>
<dbReference type="RefSeq" id="WP_193180619.1">
    <property type="nucleotide sequence ID" value="NZ_JACVXA010000011.1"/>
</dbReference>
<dbReference type="InterPro" id="IPR011990">
    <property type="entry name" value="TPR-like_helical_dom_sf"/>
</dbReference>
<comment type="caution">
    <text evidence="3">The sequence shown here is derived from an EMBL/GenBank/DDBJ whole genome shotgun (WGS) entry which is preliminary data.</text>
</comment>
<reference evidence="3" key="1">
    <citation type="submission" date="2020-09" db="EMBL/GenBank/DDBJ databases">
        <title>A novel bacterium of genus Mangrovicoccus, isolated from South China Sea.</title>
        <authorList>
            <person name="Huang H."/>
            <person name="Mo K."/>
            <person name="Hu Y."/>
        </authorList>
    </citation>
    <scope>NUCLEOTIDE SEQUENCE</scope>
    <source>
        <strain evidence="3">HB182678</strain>
    </source>
</reference>
<name>A0A8J6YU98_9RHOB</name>
<dbReference type="AlphaFoldDB" id="A0A8J6YU98"/>
<accession>A0A8J6YU98</accession>
<dbReference type="NCBIfam" id="TIGR03142">
    <property type="entry name" value="cytochro_ccmI"/>
    <property type="match status" value="1"/>
</dbReference>